<accession>A0ABS0I3K5</accession>
<evidence type="ECO:0000313" key="2">
    <source>
        <dbReference type="EMBL" id="MBF9221177.1"/>
    </source>
</evidence>
<name>A0ABS0I3K5_9BACT</name>
<reference evidence="2 3" key="1">
    <citation type="submission" date="2020-11" db="EMBL/GenBank/DDBJ databases">
        <authorList>
            <person name="Kim M.K."/>
        </authorList>
    </citation>
    <scope>NUCLEOTIDE SEQUENCE [LARGE SCALE GENOMIC DNA]</scope>
    <source>
        <strain evidence="2 3">BT662</strain>
    </source>
</reference>
<sequence length="178" mass="18449">MEPLLGEIRAVAFSFAPRGWAICDGSLIQIRSNTALFSILGTQYGGNGTTTFALPDLRGRVIVDAGAGAGLTSYTPGEMTGIESVTLQQPEMPAHTHTLSASVNVNSQPGNAASPSGNYLSDTVDPQYGATASTKTMAAGSVKGSGGIVGGNQPHENRQPFLAMYYVIALQGVFPQRS</sequence>
<evidence type="ECO:0000259" key="1">
    <source>
        <dbReference type="Pfam" id="PF07484"/>
    </source>
</evidence>
<dbReference type="Pfam" id="PF07484">
    <property type="entry name" value="Collar"/>
    <property type="match status" value="1"/>
</dbReference>
<organism evidence="2 3">
    <name type="scientific">Hymenobacter ruricola</name>
    <dbReference type="NCBI Taxonomy" id="2791023"/>
    <lineage>
        <taxon>Bacteria</taxon>
        <taxon>Pseudomonadati</taxon>
        <taxon>Bacteroidota</taxon>
        <taxon>Cytophagia</taxon>
        <taxon>Cytophagales</taxon>
        <taxon>Hymenobacteraceae</taxon>
        <taxon>Hymenobacter</taxon>
    </lineage>
</organism>
<gene>
    <name evidence="2" type="ORF">I2H31_08680</name>
</gene>
<keyword evidence="3" id="KW-1185">Reference proteome</keyword>
<proteinExistence type="predicted"/>
<dbReference type="RefSeq" id="WP_196292635.1">
    <property type="nucleotide sequence ID" value="NZ_JADQDM010000003.1"/>
</dbReference>
<dbReference type="SUPFAM" id="SSF88874">
    <property type="entry name" value="Receptor-binding domain of short tail fibre protein gp12"/>
    <property type="match status" value="1"/>
</dbReference>
<comment type="caution">
    <text evidence="2">The sequence shown here is derived from an EMBL/GenBank/DDBJ whole genome shotgun (WGS) entry which is preliminary data.</text>
</comment>
<evidence type="ECO:0000313" key="3">
    <source>
        <dbReference type="Proteomes" id="UP000618931"/>
    </source>
</evidence>
<dbReference type="InterPro" id="IPR011083">
    <property type="entry name" value="Phage_tail_collar_dom"/>
</dbReference>
<protein>
    <submittedName>
        <fullName evidence="2">Phage tail protein</fullName>
    </submittedName>
</protein>
<dbReference type="Proteomes" id="UP000618931">
    <property type="component" value="Unassembled WGS sequence"/>
</dbReference>
<dbReference type="Gene3D" id="3.90.1340.10">
    <property type="entry name" value="Phage tail collar domain"/>
    <property type="match status" value="1"/>
</dbReference>
<feature type="domain" description="Phage tail collar" evidence="1">
    <location>
        <begin position="6"/>
        <end position="62"/>
    </location>
</feature>
<dbReference type="EMBL" id="JADQDM010000003">
    <property type="protein sequence ID" value="MBF9221177.1"/>
    <property type="molecule type" value="Genomic_DNA"/>
</dbReference>
<dbReference type="InterPro" id="IPR037053">
    <property type="entry name" value="Phage_tail_collar_dom_sf"/>
</dbReference>